<dbReference type="Pfam" id="PF02811">
    <property type="entry name" value="PHP"/>
    <property type="match status" value="1"/>
</dbReference>
<sequence>MGVDLHAHSWYSDGTEPPAAVVAAAARAGLDGIALTDHDTTAGWAEAMRAAGEHGVLLVPGMEITTLSADGISVHVLSYLHDPHEPQLAEAIRGARGGRWERARRMTELLAQDFPLTWEDVLAHVADGATLGRPHLADALVAVGVVADRQQAFDRLLHRSSPYYVPQLNMRPDEAIRLIRRAGGVPVLAHGMASARGRTLAAEQLEDLVEAGLGGVEVRHRDNPPQGRQVLLELAARHDLLVTGSSDYHGAGKPNLIGENTTDLDTVAELLDLATGVPAYGHLPR</sequence>
<dbReference type="SMART" id="SM00481">
    <property type="entry name" value="POLIIIAc"/>
    <property type="match status" value="1"/>
</dbReference>
<name>A0ABP6R6P1_9MICC</name>
<reference evidence="3" key="1">
    <citation type="journal article" date="2019" name="Int. J. Syst. Evol. Microbiol.">
        <title>The Global Catalogue of Microorganisms (GCM) 10K type strain sequencing project: providing services to taxonomists for standard genome sequencing and annotation.</title>
        <authorList>
            <consortium name="The Broad Institute Genomics Platform"/>
            <consortium name="The Broad Institute Genome Sequencing Center for Infectious Disease"/>
            <person name="Wu L."/>
            <person name="Ma J."/>
        </authorList>
    </citation>
    <scope>NUCLEOTIDE SEQUENCE [LARGE SCALE GENOMIC DNA]</scope>
    <source>
        <strain evidence="3">JCM 11483</strain>
    </source>
</reference>
<evidence type="ECO:0000313" key="3">
    <source>
        <dbReference type="Proteomes" id="UP001501736"/>
    </source>
</evidence>
<dbReference type="EMBL" id="BAAAYG010000002">
    <property type="protein sequence ID" value="GAA3279216.1"/>
    <property type="molecule type" value="Genomic_DNA"/>
</dbReference>
<keyword evidence="3" id="KW-1185">Reference proteome</keyword>
<dbReference type="PANTHER" id="PTHR42924">
    <property type="entry name" value="EXONUCLEASE"/>
    <property type="match status" value="1"/>
</dbReference>
<dbReference type="SUPFAM" id="SSF89550">
    <property type="entry name" value="PHP domain-like"/>
    <property type="match status" value="1"/>
</dbReference>
<gene>
    <name evidence="2" type="ORF">GCM10020260_02160</name>
</gene>
<feature type="domain" description="Polymerase/histidinol phosphatase N-terminal" evidence="1">
    <location>
        <begin position="3"/>
        <end position="68"/>
    </location>
</feature>
<evidence type="ECO:0000259" key="1">
    <source>
        <dbReference type="SMART" id="SM00481"/>
    </source>
</evidence>
<dbReference type="Proteomes" id="UP001501736">
    <property type="component" value="Unassembled WGS sequence"/>
</dbReference>
<dbReference type="InterPro" id="IPR003141">
    <property type="entry name" value="Pol/His_phosphatase_N"/>
</dbReference>
<dbReference type="Gene3D" id="1.10.150.650">
    <property type="match status" value="1"/>
</dbReference>
<dbReference type="CDD" id="cd07438">
    <property type="entry name" value="PHP_HisPPase_AMP"/>
    <property type="match status" value="1"/>
</dbReference>
<dbReference type="InterPro" id="IPR052018">
    <property type="entry name" value="PHP_domain"/>
</dbReference>
<dbReference type="PANTHER" id="PTHR42924:SF3">
    <property type="entry name" value="POLYMERASE_HISTIDINOL PHOSPHATASE N-TERMINAL DOMAIN-CONTAINING PROTEIN"/>
    <property type="match status" value="1"/>
</dbReference>
<evidence type="ECO:0000313" key="2">
    <source>
        <dbReference type="EMBL" id="GAA3279216.1"/>
    </source>
</evidence>
<protein>
    <submittedName>
        <fullName evidence="2">PHP domain-containing protein</fullName>
    </submittedName>
</protein>
<dbReference type="RefSeq" id="WP_344717342.1">
    <property type="nucleotide sequence ID" value="NZ_BAAAYG010000002.1"/>
</dbReference>
<comment type="caution">
    <text evidence="2">The sequence shown here is derived from an EMBL/GenBank/DDBJ whole genome shotgun (WGS) entry which is preliminary data.</text>
</comment>
<accession>A0ABP6R6P1</accession>
<dbReference type="Gene3D" id="3.20.20.140">
    <property type="entry name" value="Metal-dependent hydrolases"/>
    <property type="match status" value="1"/>
</dbReference>
<proteinExistence type="predicted"/>
<dbReference type="InterPro" id="IPR004013">
    <property type="entry name" value="PHP_dom"/>
</dbReference>
<dbReference type="InterPro" id="IPR016195">
    <property type="entry name" value="Pol/histidinol_Pase-like"/>
</dbReference>
<organism evidence="2 3">
    <name type="scientific">Nesterenkonia halobia</name>
    <dbReference type="NCBI Taxonomy" id="37922"/>
    <lineage>
        <taxon>Bacteria</taxon>
        <taxon>Bacillati</taxon>
        <taxon>Actinomycetota</taxon>
        <taxon>Actinomycetes</taxon>
        <taxon>Micrococcales</taxon>
        <taxon>Micrococcaceae</taxon>
        <taxon>Nesterenkonia</taxon>
    </lineage>
</organism>